<sequence>MEALDEPSINEFNAAQYSFFGDGPSIAAGALEAEGLPDDGLDVDDEDLSLATMLRNQAVEDITD</sequence>
<reference evidence="1 2" key="1">
    <citation type="submission" date="2020-02" db="EMBL/GenBank/DDBJ databases">
        <title>Draft genome sequence of Haematococcus lacustris strain NIES-144.</title>
        <authorList>
            <person name="Morimoto D."/>
            <person name="Nakagawa S."/>
            <person name="Yoshida T."/>
            <person name="Sawayama S."/>
        </authorList>
    </citation>
    <scope>NUCLEOTIDE SEQUENCE [LARGE SCALE GENOMIC DNA]</scope>
    <source>
        <strain evidence="1 2">NIES-144</strain>
    </source>
</reference>
<dbReference type="EMBL" id="BLLF01000322">
    <property type="protein sequence ID" value="GFH10512.1"/>
    <property type="molecule type" value="Genomic_DNA"/>
</dbReference>
<protein>
    <submittedName>
        <fullName evidence="1">Uncharacterized protein</fullName>
    </submittedName>
</protein>
<dbReference type="Proteomes" id="UP000485058">
    <property type="component" value="Unassembled WGS sequence"/>
</dbReference>
<proteinExistence type="predicted"/>
<dbReference type="AlphaFoldDB" id="A0A699Z4Z8"/>
<comment type="caution">
    <text evidence="1">The sequence shown here is derived from an EMBL/GenBank/DDBJ whole genome shotgun (WGS) entry which is preliminary data.</text>
</comment>
<feature type="non-terminal residue" evidence="1">
    <location>
        <position position="1"/>
    </location>
</feature>
<name>A0A699Z4Z8_HAELA</name>
<evidence type="ECO:0000313" key="2">
    <source>
        <dbReference type="Proteomes" id="UP000485058"/>
    </source>
</evidence>
<gene>
    <name evidence="1" type="ORF">HaLaN_05838</name>
</gene>
<evidence type="ECO:0000313" key="1">
    <source>
        <dbReference type="EMBL" id="GFH10512.1"/>
    </source>
</evidence>
<keyword evidence="2" id="KW-1185">Reference proteome</keyword>
<accession>A0A699Z4Z8</accession>
<organism evidence="1 2">
    <name type="scientific">Haematococcus lacustris</name>
    <name type="common">Green alga</name>
    <name type="synonym">Haematococcus pluvialis</name>
    <dbReference type="NCBI Taxonomy" id="44745"/>
    <lineage>
        <taxon>Eukaryota</taxon>
        <taxon>Viridiplantae</taxon>
        <taxon>Chlorophyta</taxon>
        <taxon>core chlorophytes</taxon>
        <taxon>Chlorophyceae</taxon>
        <taxon>CS clade</taxon>
        <taxon>Chlamydomonadales</taxon>
        <taxon>Haematococcaceae</taxon>
        <taxon>Haematococcus</taxon>
    </lineage>
</organism>